<dbReference type="EnsemblPlants" id="Kaladp0050s0072.1.v1.1">
    <property type="protein sequence ID" value="Kaladp0050s0072.1.v1.1.CDS.1"/>
    <property type="gene ID" value="Kaladp0050s0072.v1.1"/>
</dbReference>
<protein>
    <recommendedName>
        <fullName evidence="4">Cell division cycle protein 123 homolog</fullName>
    </recommendedName>
</protein>
<dbReference type="InterPro" id="IPR009772">
    <property type="entry name" value="CDC123"/>
</dbReference>
<dbReference type="PANTHER" id="PTHR15323">
    <property type="entry name" value="D123 PROTEIN"/>
    <property type="match status" value="1"/>
</dbReference>
<dbReference type="Gramene" id="Kaladp0050s0072.4.v1.1">
    <property type="protein sequence ID" value="Kaladp0050s0072.4.v1.1.CDS.1"/>
    <property type="gene ID" value="Kaladp0050s0072.v1.1"/>
</dbReference>
<dbReference type="EnsemblPlants" id="Kaladp0050s0072.4.v1.1">
    <property type="protein sequence ID" value="Kaladp0050s0072.4.v1.1.CDS.1"/>
    <property type="gene ID" value="Kaladp0050s0072.v1.1"/>
</dbReference>
<dbReference type="EnsemblPlants" id="Kaladp0050s0072.3.v1.1">
    <property type="protein sequence ID" value="Kaladp0050s0072.3.v1.1.CDS.1"/>
    <property type="gene ID" value="Kaladp0050s0072.v1.1"/>
</dbReference>
<dbReference type="PANTHER" id="PTHR15323:SF6">
    <property type="entry name" value="CELL DIVISION CYCLE PROTEIN 123 HOMOLOG"/>
    <property type="match status" value="1"/>
</dbReference>
<dbReference type="Gramene" id="Kaladp0050s0072.2.v1.1">
    <property type="protein sequence ID" value="Kaladp0050s0072.2.v1.1.CDS.1"/>
    <property type="gene ID" value="Kaladp0050s0072.v1.1"/>
</dbReference>
<organism evidence="2 3">
    <name type="scientific">Kalanchoe fedtschenkoi</name>
    <name type="common">Lavender scallops</name>
    <name type="synonym">South American air plant</name>
    <dbReference type="NCBI Taxonomy" id="63787"/>
    <lineage>
        <taxon>Eukaryota</taxon>
        <taxon>Viridiplantae</taxon>
        <taxon>Streptophyta</taxon>
        <taxon>Embryophyta</taxon>
        <taxon>Tracheophyta</taxon>
        <taxon>Spermatophyta</taxon>
        <taxon>Magnoliopsida</taxon>
        <taxon>eudicotyledons</taxon>
        <taxon>Gunneridae</taxon>
        <taxon>Pentapetalae</taxon>
        <taxon>Saxifragales</taxon>
        <taxon>Crassulaceae</taxon>
        <taxon>Kalanchoe</taxon>
    </lineage>
</organism>
<dbReference type="GO" id="GO:0005737">
    <property type="term" value="C:cytoplasm"/>
    <property type="evidence" value="ECO:0007669"/>
    <property type="project" value="TreeGrafter"/>
</dbReference>
<name>A0A7N0ZYS3_KALFE</name>
<keyword evidence="3" id="KW-1185">Reference proteome</keyword>
<sequence>MRVEEVNRCQINNWYPKFKGVSFETIIQELPESFVDYLNDSGPFILPASSVDQDALPNRVHNPYDEDDFQVAEGSEDEAEYVAPPSFPELEQAIKKSIDSLGGAVIPKLNWSVPKDTAWISSTGTLKCTSFSEIALLLKSSDSLVHDLSHAYDSCTDKTSTRPSTFFLALRKWYRSLRPEMEFRCFVRCHNLVGISQREVTGFYPALIEKKDDIRASIHRFFLENIKSKFESEAYAFDVYVKSNGHVKLVDFNPWGGSTIPLLFDWEELENITSNEENMTVDFRIIESQCTVRPGLKTAVPFDYLDTSEGSGWDDFLRKADVQLQQQTKFPEAVA</sequence>
<dbReference type="AlphaFoldDB" id="A0A7N0ZYS3"/>
<dbReference type="Gramene" id="Kaladp0050s0072.1.v1.1">
    <property type="protein sequence ID" value="Kaladp0050s0072.1.v1.1.CDS.1"/>
    <property type="gene ID" value="Kaladp0050s0072.v1.1"/>
</dbReference>
<proteinExistence type="inferred from homology"/>
<dbReference type="Pfam" id="PF07065">
    <property type="entry name" value="D123"/>
    <property type="match status" value="1"/>
</dbReference>
<evidence type="ECO:0000313" key="2">
    <source>
        <dbReference type="EnsemblPlants" id="Kaladp0050s0072.1.v1.1.CDS.1"/>
    </source>
</evidence>
<dbReference type="Gramene" id="Kaladp0050s0072.3.v1.1">
    <property type="protein sequence ID" value="Kaladp0050s0072.3.v1.1.CDS.1"/>
    <property type="gene ID" value="Kaladp0050s0072.v1.1"/>
</dbReference>
<dbReference type="Proteomes" id="UP000594263">
    <property type="component" value="Unplaced"/>
</dbReference>
<evidence type="ECO:0008006" key="4">
    <source>
        <dbReference type="Google" id="ProtNLM"/>
    </source>
</evidence>
<dbReference type="EnsemblPlants" id="Kaladp0050s0072.2.v1.1">
    <property type="protein sequence ID" value="Kaladp0050s0072.2.v1.1.CDS.1"/>
    <property type="gene ID" value="Kaladp0050s0072.v1.1"/>
</dbReference>
<dbReference type="OMA" id="TFPDPNF"/>
<accession>A0A7N0ZYS3</accession>
<evidence type="ECO:0000313" key="3">
    <source>
        <dbReference type="Proteomes" id="UP000594263"/>
    </source>
</evidence>
<reference evidence="2" key="1">
    <citation type="submission" date="2021-01" db="UniProtKB">
        <authorList>
            <consortium name="EnsemblPlants"/>
        </authorList>
    </citation>
    <scope>IDENTIFICATION</scope>
</reference>
<evidence type="ECO:0000256" key="1">
    <source>
        <dbReference type="ARBA" id="ARBA00011047"/>
    </source>
</evidence>
<comment type="similarity">
    <text evidence="1">Belongs to the CDC123 family.</text>
</comment>